<feature type="domain" description="ABC transporter" evidence="8">
    <location>
        <begin position="337"/>
        <end position="572"/>
    </location>
</feature>
<comment type="caution">
    <text evidence="10">The sequence shown here is derived from an EMBL/GenBank/DDBJ whole genome shotgun (WGS) entry which is preliminary data.</text>
</comment>
<name>A0ABT1NG87_9FIRM</name>
<keyword evidence="2 7" id="KW-0812">Transmembrane</keyword>
<comment type="subcellular location">
    <subcellularLocation>
        <location evidence="1">Cell membrane</location>
        <topology evidence="1">Multi-pass membrane protein</topology>
    </subcellularLocation>
</comment>
<evidence type="ECO:0000256" key="1">
    <source>
        <dbReference type="ARBA" id="ARBA00004651"/>
    </source>
</evidence>
<dbReference type="Pfam" id="PF00664">
    <property type="entry name" value="ABC_membrane"/>
    <property type="match status" value="1"/>
</dbReference>
<dbReference type="InterPro" id="IPR003593">
    <property type="entry name" value="AAA+_ATPase"/>
</dbReference>
<dbReference type="SUPFAM" id="SSF90123">
    <property type="entry name" value="ABC transporter transmembrane region"/>
    <property type="match status" value="1"/>
</dbReference>
<evidence type="ECO:0000259" key="9">
    <source>
        <dbReference type="PROSITE" id="PS50929"/>
    </source>
</evidence>
<dbReference type="SMART" id="SM00382">
    <property type="entry name" value="AAA"/>
    <property type="match status" value="1"/>
</dbReference>
<proteinExistence type="predicted"/>
<sequence>MNKFRHMEEFFRANKWRYMLGVFVLLFVDGLQLVTPKLLGHITDSLSSHTLSMKQIYFYVFLIILIAVFIAVFRYIWRMLIIGASRDLEFWLRNKLFSHLEKLSINYFHHKKTGDLMAHATNDINAVRMAFGMGIVMATDAIFLTISTIIIMMISVDMKFTLVALIPLPFVALTVTFFGKIIQRKFKMVQEAFSNLTDKAQESFSGIRVIKSFVQEDKEINNFADANKNNLDENMNLIKIWGAMFPLVIFMASLSFVITLYYGGVLVIDKTISLGQFVTFISYLGLLTWPMMAVGYVINVLQRGTASILRLNEILDTEPEIFDDENTLELDDCEETIEFKDLSFTYPEAEVPALTDIDITLEKGKTLAIIGKTGSGKTTLANLILRLYNVEKGKLLLGGYDINQMPFHLLRSKIGYVPQDNFLFSCTIKENIAFADESLPFEKIEEAAKITSVYDDIMDFPQKFETQLGERGITLSGGQKQRISIARAIAKNPGIMIFDDCLSAVDTKTEEKILKNLKEVTKDRTSIIIAHRISTVKDADEIIVLDEGRIIERGNHDHLVSINGYYSSIYHKQLLEEKIAGEE</sequence>
<feature type="transmembrane region" description="Helical" evidence="7">
    <location>
        <begin position="160"/>
        <end position="178"/>
    </location>
</feature>
<dbReference type="InterPro" id="IPR017871">
    <property type="entry name" value="ABC_transporter-like_CS"/>
</dbReference>
<dbReference type="RefSeq" id="WP_255227687.1">
    <property type="nucleotide sequence ID" value="NZ_JAJEKE010000009.1"/>
</dbReference>
<keyword evidence="6 7" id="KW-0472">Membrane</keyword>
<organism evidence="10 11">
    <name type="scientific">Lutispora saccharofermentans</name>
    <dbReference type="NCBI Taxonomy" id="3024236"/>
    <lineage>
        <taxon>Bacteria</taxon>
        <taxon>Bacillati</taxon>
        <taxon>Bacillota</taxon>
        <taxon>Clostridia</taxon>
        <taxon>Lutisporales</taxon>
        <taxon>Lutisporaceae</taxon>
        <taxon>Lutispora</taxon>
    </lineage>
</organism>
<dbReference type="GO" id="GO:0005524">
    <property type="term" value="F:ATP binding"/>
    <property type="evidence" value="ECO:0007669"/>
    <property type="project" value="UniProtKB-KW"/>
</dbReference>
<dbReference type="PANTHER" id="PTHR43394:SF1">
    <property type="entry name" value="ATP-BINDING CASSETTE SUB-FAMILY B MEMBER 10, MITOCHONDRIAL"/>
    <property type="match status" value="1"/>
</dbReference>
<evidence type="ECO:0000256" key="4">
    <source>
        <dbReference type="ARBA" id="ARBA00022840"/>
    </source>
</evidence>
<feature type="transmembrane region" description="Helical" evidence="7">
    <location>
        <begin position="244"/>
        <end position="268"/>
    </location>
</feature>
<evidence type="ECO:0000256" key="7">
    <source>
        <dbReference type="SAM" id="Phobius"/>
    </source>
</evidence>
<dbReference type="Gene3D" id="1.20.1560.10">
    <property type="entry name" value="ABC transporter type 1, transmembrane domain"/>
    <property type="match status" value="1"/>
</dbReference>
<dbReference type="InterPro" id="IPR027417">
    <property type="entry name" value="P-loop_NTPase"/>
</dbReference>
<dbReference type="InterPro" id="IPR039421">
    <property type="entry name" value="Type_1_exporter"/>
</dbReference>
<dbReference type="InterPro" id="IPR011527">
    <property type="entry name" value="ABC1_TM_dom"/>
</dbReference>
<dbReference type="InterPro" id="IPR036640">
    <property type="entry name" value="ABC1_TM_sf"/>
</dbReference>
<accession>A0ABT1NG87</accession>
<keyword evidence="11" id="KW-1185">Reference proteome</keyword>
<gene>
    <name evidence="10" type="ORF">LJD61_11510</name>
</gene>
<evidence type="ECO:0000256" key="5">
    <source>
        <dbReference type="ARBA" id="ARBA00022989"/>
    </source>
</evidence>
<dbReference type="Proteomes" id="UP001651880">
    <property type="component" value="Unassembled WGS sequence"/>
</dbReference>
<evidence type="ECO:0000256" key="3">
    <source>
        <dbReference type="ARBA" id="ARBA00022741"/>
    </source>
</evidence>
<feature type="transmembrane region" description="Helical" evidence="7">
    <location>
        <begin position="130"/>
        <end position="154"/>
    </location>
</feature>
<evidence type="ECO:0000313" key="10">
    <source>
        <dbReference type="EMBL" id="MCQ1530171.1"/>
    </source>
</evidence>
<feature type="transmembrane region" description="Helical" evidence="7">
    <location>
        <begin position="280"/>
        <end position="301"/>
    </location>
</feature>
<evidence type="ECO:0000313" key="11">
    <source>
        <dbReference type="Proteomes" id="UP001651880"/>
    </source>
</evidence>
<dbReference type="Pfam" id="PF00005">
    <property type="entry name" value="ABC_tran"/>
    <property type="match status" value="1"/>
</dbReference>
<evidence type="ECO:0000256" key="2">
    <source>
        <dbReference type="ARBA" id="ARBA00022692"/>
    </source>
</evidence>
<dbReference type="SUPFAM" id="SSF52540">
    <property type="entry name" value="P-loop containing nucleoside triphosphate hydrolases"/>
    <property type="match status" value="1"/>
</dbReference>
<reference evidence="10 11" key="1">
    <citation type="submission" date="2021-10" db="EMBL/GenBank/DDBJ databases">
        <title>Lutispora strain m25 sp. nov., a thermophilic, non-spore-forming bacterium isolated from a lab-scale methanogenic bioreactor digesting anaerobic sludge.</title>
        <authorList>
            <person name="El Houari A."/>
            <person name="Mcdonald J."/>
        </authorList>
    </citation>
    <scope>NUCLEOTIDE SEQUENCE [LARGE SCALE GENOMIC DNA]</scope>
    <source>
        <strain evidence="11">m25</strain>
    </source>
</reference>
<dbReference type="CDD" id="cd18541">
    <property type="entry name" value="ABC_6TM_TmrB_like"/>
    <property type="match status" value="1"/>
</dbReference>
<dbReference type="PANTHER" id="PTHR43394">
    <property type="entry name" value="ATP-DEPENDENT PERMEASE MDL1, MITOCHONDRIAL"/>
    <property type="match status" value="1"/>
</dbReference>
<dbReference type="Gene3D" id="3.40.50.300">
    <property type="entry name" value="P-loop containing nucleotide triphosphate hydrolases"/>
    <property type="match status" value="1"/>
</dbReference>
<dbReference type="PROSITE" id="PS50893">
    <property type="entry name" value="ABC_TRANSPORTER_2"/>
    <property type="match status" value="1"/>
</dbReference>
<dbReference type="PROSITE" id="PS00211">
    <property type="entry name" value="ABC_TRANSPORTER_1"/>
    <property type="match status" value="1"/>
</dbReference>
<evidence type="ECO:0000259" key="8">
    <source>
        <dbReference type="PROSITE" id="PS50893"/>
    </source>
</evidence>
<feature type="transmembrane region" description="Helical" evidence="7">
    <location>
        <begin position="56"/>
        <end position="77"/>
    </location>
</feature>
<dbReference type="PROSITE" id="PS50929">
    <property type="entry name" value="ABC_TM1F"/>
    <property type="match status" value="1"/>
</dbReference>
<feature type="domain" description="ABC transmembrane type-1" evidence="9">
    <location>
        <begin position="20"/>
        <end position="303"/>
    </location>
</feature>
<keyword evidence="4 10" id="KW-0067">ATP-binding</keyword>
<evidence type="ECO:0000256" key="6">
    <source>
        <dbReference type="ARBA" id="ARBA00023136"/>
    </source>
</evidence>
<protein>
    <submittedName>
        <fullName evidence="10">ABC transporter ATP-binding protein/permease</fullName>
    </submittedName>
</protein>
<dbReference type="EMBL" id="JAJEKE010000009">
    <property type="protein sequence ID" value="MCQ1530171.1"/>
    <property type="molecule type" value="Genomic_DNA"/>
</dbReference>
<dbReference type="InterPro" id="IPR003439">
    <property type="entry name" value="ABC_transporter-like_ATP-bd"/>
</dbReference>
<keyword evidence="5 7" id="KW-1133">Transmembrane helix</keyword>
<keyword evidence="3" id="KW-0547">Nucleotide-binding</keyword>